<protein>
    <submittedName>
        <fullName evidence="2">Uncharacterized protein</fullName>
    </submittedName>
</protein>
<dbReference type="Proteomes" id="UP000059074">
    <property type="component" value="Unassembled WGS sequence"/>
</dbReference>
<organism evidence="2 3">
    <name type="scientific">Hyphomicrobium sulfonivorans</name>
    <dbReference type="NCBI Taxonomy" id="121290"/>
    <lineage>
        <taxon>Bacteria</taxon>
        <taxon>Pseudomonadati</taxon>
        <taxon>Pseudomonadota</taxon>
        <taxon>Alphaproteobacteria</taxon>
        <taxon>Hyphomicrobiales</taxon>
        <taxon>Hyphomicrobiaceae</taxon>
        <taxon>Hyphomicrobium</taxon>
    </lineage>
</organism>
<keyword evidence="1" id="KW-0472">Membrane</keyword>
<evidence type="ECO:0000256" key="1">
    <source>
        <dbReference type="SAM" id="Phobius"/>
    </source>
</evidence>
<comment type="caution">
    <text evidence="2">The sequence shown here is derived from an EMBL/GenBank/DDBJ whole genome shotgun (WGS) entry which is preliminary data.</text>
</comment>
<evidence type="ECO:0000313" key="2">
    <source>
        <dbReference type="EMBL" id="KWT70101.1"/>
    </source>
</evidence>
<keyword evidence="1" id="KW-1133">Transmembrane helix</keyword>
<dbReference type="RefSeq" id="WP_068460520.1">
    <property type="nucleotide sequence ID" value="NZ_JAEFBX010000002.1"/>
</dbReference>
<keyword evidence="1" id="KW-0812">Transmembrane</keyword>
<gene>
    <name evidence="2" type="ORF">APY04_1139</name>
</gene>
<accession>A0A109BJR4</accession>
<feature type="transmembrane region" description="Helical" evidence="1">
    <location>
        <begin position="73"/>
        <end position="93"/>
    </location>
</feature>
<dbReference type="OrthoDB" id="7679120at2"/>
<reference evidence="2 3" key="1">
    <citation type="submission" date="2015-10" db="EMBL/GenBank/DDBJ databases">
        <title>Transcriptomic analysis of a linuron degrading triple-species bacterial consortium.</title>
        <authorList>
            <person name="Albers P."/>
        </authorList>
    </citation>
    <scope>NUCLEOTIDE SEQUENCE [LARGE SCALE GENOMIC DNA]</scope>
    <source>
        <strain evidence="2 3">WDL6</strain>
    </source>
</reference>
<dbReference type="PATRIC" id="fig|121290.4.peg.1652"/>
<keyword evidence="3" id="KW-1185">Reference proteome</keyword>
<dbReference type="EMBL" id="LMTR01000039">
    <property type="protein sequence ID" value="KWT70101.1"/>
    <property type="molecule type" value="Genomic_DNA"/>
</dbReference>
<sequence>MASLRFLSSLFALIAVVAFVADVTPALNGNAPFISHSVLSYWSELAPASLAATQTNITAMTRPWVWDPVLTSILNFPMSLLFASLAVLCGYFGRRREALRIHIN</sequence>
<evidence type="ECO:0000313" key="3">
    <source>
        <dbReference type="Proteomes" id="UP000059074"/>
    </source>
</evidence>
<dbReference type="AlphaFoldDB" id="A0A109BJR4"/>
<name>A0A109BJR4_HYPSL</name>
<proteinExistence type="predicted"/>